<comment type="caution">
    <text evidence="2">The sequence shown here is derived from an EMBL/GenBank/DDBJ whole genome shotgun (WGS) entry which is preliminary data.</text>
</comment>
<sequence>MTAEPSTELPVSVAREHFADIVNNAAYHNEITYVTRHCKRVAAIAPVSAVEDRIGRGEIPRRGTGAALDEAIRRHIAAYGVGDSSWAHEYEESRQAEIVQGSAWDED</sequence>
<evidence type="ECO:0000256" key="1">
    <source>
        <dbReference type="ARBA" id="ARBA00009981"/>
    </source>
</evidence>
<dbReference type="RefSeq" id="WP_211465627.1">
    <property type="nucleotide sequence ID" value="NZ_JAGSXH010000014.1"/>
</dbReference>
<keyword evidence="3" id="KW-1185">Reference proteome</keyword>
<name>A0A8J7WIA1_9ACTN</name>
<reference evidence="2" key="1">
    <citation type="submission" date="2021-04" db="EMBL/GenBank/DDBJ databases">
        <title>Genome based classification of Actinospica acidithermotolerans sp. nov., an actinobacterium isolated from an Indonesian hot spring.</title>
        <authorList>
            <person name="Kusuma A.B."/>
            <person name="Putra K.E."/>
            <person name="Nafisah S."/>
            <person name="Loh J."/>
            <person name="Nouioui I."/>
            <person name="Goodfellow M."/>
        </authorList>
    </citation>
    <scope>NUCLEOTIDE SEQUENCE</scope>
    <source>
        <strain evidence="2">DSM 45618</strain>
    </source>
</reference>
<evidence type="ECO:0000313" key="2">
    <source>
        <dbReference type="EMBL" id="MBS2962696.1"/>
    </source>
</evidence>
<protein>
    <recommendedName>
        <fullName evidence="4">Antitoxin</fullName>
    </recommendedName>
</protein>
<evidence type="ECO:0008006" key="4">
    <source>
        <dbReference type="Google" id="ProtNLM"/>
    </source>
</evidence>
<dbReference type="InterPro" id="IPR036165">
    <property type="entry name" value="YefM-like_sf"/>
</dbReference>
<dbReference type="AlphaFoldDB" id="A0A8J7WIA1"/>
<organism evidence="2 3">
    <name type="scientific">Actinocrinis puniceicyclus</name>
    <dbReference type="NCBI Taxonomy" id="977794"/>
    <lineage>
        <taxon>Bacteria</taxon>
        <taxon>Bacillati</taxon>
        <taxon>Actinomycetota</taxon>
        <taxon>Actinomycetes</taxon>
        <taxon>Catenulisporales</taxon>
        <taxon>Actinospicaceae</taxon>
        <taxon>Actinocrinis</taxon>
    </lineage>
</organism>
<dbReference type="SUPFAM" id="SSF143120">
    <property type="entry name" value="YefM-like"/>
    <property type="match status" value="1"/>
</dbReference>
<accession>A0A8J7WIA1</accession>
<comment type="similarity">
    <text evidence="1">Belongs to the phD/YefM antitoxin family.</text>
</comment>
<evidence type="ECO:0000313" key="3">
    <source>
        <dbReference type="Proteomes" id="UP000677913"/>
    </source>
</evidence>
<dbReference type="Proteomes" id="UP000677913">
    <property type="component" value="Unassembled WGS sequence"/>
</dbReference>
<proteinExistence type="inferred from homology"/>
<gene>
    <name evidence="2" type="ORF">KGA66_06545</name>
</gene>
<dbReference type="EMBL" id="JAGSXH010000014">
    <property type="protein sequence ID" value="MBS2962696.1"/>
    <property type="molecule type" value="Genomic_DNA"/>
</dbReference>